<dbReference type="Gene3D" id="1.20.5.220">
    <property type="match status" value="1"/>
</dbReference>
<name>A0A3B4ZGU0_9TELE</name>
<dbReference type="Pfam" id="PF08997">
    <property type="entry name" value="UCR_6-4kD"/>
    <property type="match status" value="1"/>
</dbReference>
<dbReference type="Ensembl" id="ENSSPAT00000006948.1">
    <property type="protein sequence ID" value="ENSSPAP00000006811.1"/>
    <property type="gene ID" value="ENSSPAG00000005242.1"/>
</dbReference>
<dbReference type="InterPro" id="IPR029027">
    <property type="entry name" value="Single_a-helix_sf"/>
</dbReference>
<evidence type="ECO:0000313" key="1">
    <source>
        <dbReference type="Ensembl" id="ENSSPAP00000006811.1"/>
    </source>
</evidence>
<organism evidence="1">
    <name type="scientific">Stegastes partitus</name>
    <name type="common">bicolor damselfish</name>
    <dbReference type="NCBI Taxonomy" id="144197"/>
    <lineage>
        <taxon>Eukaryota</taxon>
        <taxon>Metazoa</taxon>
        <taxon>Chordata</taxon>
        <taxon>Craniata</taxon>
        <taxon>Vertebrata</taxon>
        <taxon>Euteleostomi</taxon>
        <taxon>Actinopterygii</taxon>
        <taxon>Neopterygii</taxon>
        <taxon>Teleostei</taxon>
        <taxon>Neoteleostei</taxon>
        <taxon>Acanthomorphata</taxon>
        <taxon>Ovalentaria</taxon>
        <taxon>Pomacentridae</taxon>
        <taxon>Stegastes</taxon>
    </lineage>
</organism>
<dbReference type="STRING" id="144197.ENSSPAP00000006811"/>
<dbReference type="InterPro" id="IPR015089">
    <property type="entry name" value="UQCR"/>
</dbReference>
<dbReference type="AlphaFoldDB" id="A0A3B4ZGU0"/>
<proteinExistence type="predicted"/>
<accession>A0A3B4ZGU0</accession>
<dbReference type="SUPFAM" id="SSF81518">
    <property type="entry name" value="Subunit XI (6.4 kDa protein) of cytochrome bc1 complex (Ubiquinol-cytochrome c reductase)"/>
    <property type="match status" value="1"/>
</dbReference>
<protein>
    <submittedName>
        <fullName evidence="1">Uncharacterized protein</fullName>
    </submittedName>
</protein>
<dbReference type="GO" id="GO:0005739">
    <property type="term" value="C:mitochondrion"/>
    <property type="evidence" value="ECO:0007669"/>
    <property type="project" value="GOC"/>
</dbReference>
<sequence>MRTRRSLRGNSEVLLAFKASRPALGGQISAKMIGKIVGQKYVTIAKAWFPTMAGWGSTAGIAIVYVTDW</sequence>
<dbReference type="GO" id="GO:0006122">
    <property type="term" value="P:mitochondrial electron transport, ubiquinol to cytochrome c"/>
    <property type="evidence" value="ECO:0007669"/>
    <property type="project" value="InterPro"/>
</dbReference>
<dbReference type="GeneTree" id="ENSGT01000000214836"/>
<reference evidence="1" key="1">
    <citation type="submission" date="2023-09" db="UniProtKB">
        <authorList>
            <consortium name="Ensembl"/>
        </authorList>
    </citation>
    <scope>IDENTIFICATION</scope>
</reference>